<dbReference type="InterPro" id="IPR013249">
    <property type="entry name" value="RNA_pol_sigma70_r4_t2"/>
</dbReference>
<accession>A0A929MN43</accession>
<dbReference type="Gene3D" id="1.10.1740.10">
    <property type="match status" value="1"/>
</dbReference>
<evidence type="ECO:0000313" key="3">
    <source>
        <dbReference type="Proteomes" id="UP000757900"/>
    </source>
</evidence>
<dbReference type="GO" id="GO:0003677">
    <property type="term" value="F:DNA binding"/>
    <property type="evidence" value="ECO:0007669"/>
    <property type="project" value="InterPro"/>
</dbReference>
<gene>
    <name evidence="2" type="ORF">HXK00_01350</name>
</gene>
<feature type="domain" description="RNA polymerase sigma factor 70 region 4 type 2" evidence="1">
    <location>
        <begin position="161"/>
        <end position="199"/>
    </location>
</feature>
<dbReference type="InterPro" id="IPR013324">
    <property type="entry name" value="RNA_pol_sigma_r3/r4-like"/>
</dbReference>
<name>A0A929MN43_ABIDE</name>
<dbReference type="Proteomes" id="UP000757900">
    <property type="component" value="Unassembled WGS sequence"/>
</dbReference>
<evidence type="ECO:0000259" key="1">
    <source>
        <dbReference type="Pfam" id="PF08281"/>
    </source>
</evidence>
<dbReference type="NCBIfam" id="TIGR02937">
    <property type="entry name" value="sigma70-ECF"/>
    <property type="match status" value="1"/>
</dbReference>
<dbReference type="InterPro" id="IPR013325">
    <property type="entry name" value="RNA_pol_sigma_r2"/>
</dbReference>
<sequence>MDFHQQEDTELSALDQAVAALKADFDGQQFEQLLRQFSPLIRSCYLMSKSAYLDYADFQQEARVTLWKAIFTYNGGIPFKSYFKIVLIRHFSHLYRYESAYKRVQSSDCVSLDVDDYVREQLEAHFDPLSPLAQGHDVAPEDWCVAREASDGYFSSLSDWEKEVLLACLDGMSVEEMSQVKGKSQRSCQSALSRCRKKLEDFCKRLDK</sequence>
<dbReference type="EMBL" id="JABZFV010000009">
    <property type="protein sequence ID" value="MBF0934272.1"/>
    <property type="molecule type" value="Genomic_DNA"/>
</dbReference>
<dbReference type="GO" id="GO:0016987">
    <property type="term" value="F:sigma factor activity"/>
    <property type="evidence" value="ECO:0007669"/>
    <property type="project" value="InterPro"/>
</dbReference>
<reference evidence="2" key="1">
    <citation type="submission" date="2020-04" db="EMBL/GenBank/DDBJ databases">
        <title>Deep metagenomics examines the oral microbiome during advanced dental caries in children, revealing novel taxa and co-occurrences with host molecules.</title>
        <authorList>
            <person name="Baker J.L."/>
            <person name="Morton J.T."/>
            <person name="Dinis M."/>
            <person name="Alvarez R."/>
            <person name="Tran N.C."/>
            <person name="Knight R."/>
            <person name="Edlund A."/>
        </authorList>
    </citation>
    <scope>NUCLEOTIDE SEQUENCE</scope>
    <source>
        <strain evidence="2">JCVI_23_bin.16</strain>
    </source>
</reference>
<dbReference type="SUPFAM" id="SSF88659">
    <property type="entry name" value="Sigma3 and sigma4 domains of RNA polymerase sigma factors"/>
    <property type="match status" value="1"/>
</dbReference>
<dbReference type="AlphaFoldDB" id="A0A929MN43"/>
<protein>
    <submittedName>
        <fullName evidence="2">Sigma-70 family RNA polymerase sigma factor</fullName>
    </submittedName>
</protein>
<evidence type="ECO:0000313" key="2">
    <source>
        <dbReference type="EMBL" id="MBF0934272.1"/>
    </source>
</evidence>
<dbReference type="InterPro" id="IPR014284">
    <property type="entry name" value="RNA_pol_sigma-70_dom"/>
</dbReference>
<organism evidence="2 3">
    <name type="scientific">Abiotrophia defectiva</name>
    <name type="common">Streptococcus defectivus</name>
    <dbReference type="NCBI Taxonomy" id="46125"/>
    <lineage>
        <taxon>Bacteria</taxon>
        <taxon>Bacillati</taxon>
        <taxon>Bacillota</taxon>
        <taxon>Bacilli</taxon>
        <taxon>Lactobacillales</taxon>
        <taxon>Aerococcaceae</taxon>
        <taxon>Abiotrophia</taxon>
    </lineage>
</organism>
<dbReference type="Pfam" id="PF08281">
    <property type="entry name" value="Sigma70_r4_2"/>
    <property type="match status" value="1"/>
</dbReference>
<dbReference type="Gene3D" id="1.10.10.10">
    <property type="entry name" value="Winged helix-like DNA-binding domain superfamily/Winged helix DNA-binding domain"/>
    <property type="match status" value="1"/>
</dbReference>
<dbReference type="SUPFAM" id="SSF88946">
    <property type="entry name" value="Sigma2 domain of RNA polymerase sigma factors"/>
    <property type="match status" value="1"/>
</dbReference>
<comment type="caution">
    <text evidence="2">The sequence shown here is derived from an EMBL/GenBank/DDBJ whole genome shotgun (WGS) entry which is preliminary data.</text>
</comment>
<dbReference type="InterPro" id="IPR036388">
    <property type="entry name" value="WH-like_DNA-bd_sf"/>
</dbReference>
<proteinExistence type="predicted"/>
<dbReference type="GO" id="GO:0006352">
    <property type="term" value="P:DNA-templated transcription initiation"/>
    <property type="evidence" value="ECO:0007669"/>
    <property type="project" value="InterPro"/>
</dbReference>